<feature type="transmembrane region" description="Helical" evidence="6">
    <location>
        <begin position="44"/>
        <end position="70"/>
    </location>
</feature>
<evidence type="ECO:0000256" key="5">
    <source>
        <dbReference type="ARBA" id="ARBA00023136"/>
    </source>
</evidence>
<feature type="transmembrane region" description="Helical" evidence="6">
    <location>
        <begin position="186"/>
        <end position="207"/>
    </location>
</feature>
<dbReference type="InterPro" id="IPR050833">
    <property type="entry name" value="Poly_Biosynth_Transport"/>
</dbReference>
<protein>
    <submittedName>
        <fullName evidence="7">Oligosaccharide flippase family protein</fullName>
    </submittedName>
</protein>
<feature type="transmembrane region" description="Helical" evidence="6">
    <location>
        <begin position="232"/>
        <end position="257"/>
    </location>
</feature>
<dbReference type="InterPro" id="IPR002797">
    <property type="entry name" value="Polysacc_synth"/>
</dbReference>
<comment type="caution">
    <text evidence="7">The sequence shown here is derived from an EMBL/GenBank/DDBJ whole genome shotgun (WGS) entry which is preliminary data.</text>
</comment>
<keyword evidence="5 6" id="KW-0472">Membrane</keyword>
<accession>A0AAW5JLL7</accession>
<evidence type="ECO:0000313" key="8">
    <source>
        <dbReference type="Proteomes" id="UP001204562"/>
    </source>
</evidence>
<feature type="transmembrane region" description="Helical" evidence="6">
    <location>
        <begin position="480"/>
        <end position="499"/>
    </location>
</feature>
<feature type="transmembrane region" description="Helical" evidence="6">
    <location>
        <begin position="358"/>
        <end position="379"/>
    </location>
</feature>
<dbReference type="PANTHER" id="PTHR30250">
    <property type="entry name" value="PST FAMILY PREDICTED COLANIC ACID TRANSPORTER"/>
    <property type="match status" value="1"/>
</dbReference>
<feature type="transmembrane region" description="Helical" evidence="6">
    <location>
        <begin position="391"/>
        <end position="410"/>
    </location>
</feature>
<evidence type="ECO:0000256" key="6">
    <source>
        <dbReference type="SAM" id="Phobius"/>
    </source>
</evidence>
<dbReference type="InterPro" id="IPR024923">
    <property type="entry name" value="PG_synth_SpoVB"/>
</dbReference>
<feature type="transmembrane region" description="Helical" evidence="6">
    <location>
        <begin position="416"/>
        <end position="434"/>
    </location>
</feature>
<keyword evidence="3 6" id="KW-0812">Transmembrane</keyword>
<feature type="transmembrane region" description="Helical" evidence="6">
    <location>
        <begin position="446"/>
        <end position="468"/>
    </location>
</feature>
<gene>
    <name evidence="7" type="ORF">NE579_11450</name>
</gene>
<dbReference type="PIRSF" id="PIRSF038958">
    <property type="entry name" value="PG_synth_SpoVB"/>
    <property type="match status" value="1"/>
</dbReference>
<feature type="transmembrane region" description="Helical" evidence="6">
    <location>
        <begin position="277"/>
        <end position="302"/>
    </location>
</feature>
<evidence type="ECO:0000256" key="3">
    <source>
        <dbReference type="ARBA" id="ARBA00022692"/>
    </source>
</evidence>
<dbReference type="GO" id="GO:0005886">
    <property type="term" value="C:plasma membrane"/>
    <property type="evidence" value="ECO:0007669"/>
    <property type="project" value="UniProtKB-SubCell"/>
</dbReference>
<evidence type="ECO:0000256" key="1">
    <source>
        <dbReference type="ARBA" id="ARBA00004651"/>
    </source>
</evidence>
<feature type="transmembrane region" description="Helical" evidence="6">
    <location>
        <begin position="12"/>
        <end position="32"/>
    </location>
</feature>
<reference evidence="7" key="1">
    <citation type="submission" date="2022-06" db="EMBL/GenBank/DDBJ databases">
        <title>Isolation of gut microbiota from human fecal samples.</title>
        <authorList>
            <person name="Pamer E.G."/>
            <person name="Barat B."/>
            <person name="Waligurski E."/>
            <person name="Medina S."/>
            <person name="Paddock L."/>
            <person name="Mostad J."/>
        </authorList>
    </citation>
    <scope>NUCLEOTIDE SEQUENCE</scope>
    <source>
        <strain evidence="7">DFI.9.91</strain>
    </source>
</reference>
<dbReference type="Pfam" id="PF01943">
    <property type="entry name" value="Polysacc_synt"/>
    <property type="match status" value="1"/>
</dbReference>
<dbReference type="PANTHER" id="PTHR30250:SF21">
    <property type="entry name" value="LIPID II FLIPPASE MURJ"/>
    <property type="match status" value="1"/>
</dbReference>
<dbReference type="AlphaFoldDB" id="A0AAW5JLL7"/>
<feature type="transmembrane region" description="Helical" evidence="6">
    <location>
        <begin position="91"/>
        <end position="118"/>
    </location>
</feature>
<keyword evidence="2" id="KW-1003">Cell membrane</keyword>
<evidence type="ECO:0000256" key="2">
    <source>
        <dbReference type="ARBA" id="ARBA00022475"/>
    </source>
</evidence>
<proteinExistence type="predicted"/>
<comment type="subcellular location">
    <subcellularLocation>
        <location evidence="1">Cell membrane</location>
        <topology evidence="1">Multi-pass membrane protein</topology>
    </subcellularLocation>
</comment>
<dbReference type="EMBL" id="JANFYS010000024">
    <property type="protein sequence ID" value="MCQ4771071.1"/>
    <property type="molecule type" value="Genomic_DNA"/>
</dbReference>
<name>A0AAW5JLL7_9FIRM</name>
<feature type="transmembrane region" description="Helical" evidence="6">
    <location>
        <begin position="323"/>
        <end position="346"/>
    </location>
</feature>
<dbReference type="RefSeq" id="WP_256304356.1">
    <property type="nucleotide sequence ID" value="NZ_JANFYS010000024.1"/>
</dbReference>
<keyword evidence="4 6" id="KW-1133">Transmembrane helix</keyword>
<sequence length="513" mass="54455">MKLSRTSMLYGTLLLTATGLFSQLLGFIYRILLSRLIGAEVMGLYQLVMPVYSVLLSVTAVGLTAAVSSLTSEYQALGNLRAAGQVLRRCLAALFLLLVLPCLAVVLFSDAISVYLLGDARTRLGLVLLLPCLLLTGVENLHKHAFYGSGLIRPPAYTEMLEQLVRTAAVLGLLVLFLPQSPERTVGLIVTGMVICEVFSSCTLTLLHRRYTRRLPPDRGHGESGRVLDRRILHIAVPIGLTALLGNLMGSVCAILIPQRLVAGGMEVSAAISAFGVMFGMSLPLLNLPTAFIAALGLVLVPKLAESAALGRRSEVHRRVSKAMLGTSVLMLPAMAFLVVLGPTLGAVLFRESSVGNYLAPLSVGVVLSCYQSVLSCSLNGVGRQPAAARNALISGAVELVIVFLTVGIPGVGLRGYVWAFLISALVGVVLGAVSLRRATGLRLQIFLWITAPGLAALLMGLCINLLFRVLLDQGCDGLPAALVCLAFGAVLYLSALYAQGLPVSQLFRLRRS</sequence>
<evidence type="ECO:0000313" key="7">
    <source>
        <dbReference type="EMBL" id="MCQ4771071.1"/>
    </source>
</evidence>
<dbReference type="Proteomes" id="UP001204562">
    <property type="component" value="Unassembled WGS sequence"/>
</dbReference>
<evidence type="ECO:0000256" key="4">
    <source>
        <dbReference type="ARBA" id="ARBA00022989"/>
    </source>
</evidence>
<organism evidence="7 8">
    <name type="scientific">Intestinimonas massiliensis</name>
    <name type="common">ex Afouda et al. 2020</name>
    <dbReference type="NCBI Taxonomy" id="1673721"/>
    <lineage>
        <taxon>Bacteria</taxon>
        <taxon>Bacillati</taxon>
        <taxon>Bacillota</taxon>
        <taxon>Clostridia</taxon>
        <taxon>Eubacteriales</taxon>
        <taxon>Intestinimonas</taxon>
    </lineage>
</organism>